<keyword evidence="4" id="KW-0187">Copper transport</keyword>
<evidence type="ECO:0000313" key="7">
    <source>
        <dbReference type="Proteomes" id="UP001176517"/>
    </source>
</evidence>
<accession>A0AAN6GUV8</accession>
<evidence type="ECO:0000256" key="5">
    <source>
        <dbReference type="SAM" id="MobiDB-lite"/>
    </source>
</evidence>
<gene>
    <name evidence="6" type="primary">CTR2</name>
    <name evidence="6" type="ORF">OC846_001726</name>
</gene>
<dbReference type="Pfam" id="PF04145">
    <property type="entry name" value="Ctr"/>
    <property type="match status" value="1"/>
</dbReference>
<evidence type="ECO:0000256" key="4">
    <source>
        <dbReference type="RuleBase" id="RU367022"/>
    </source>
</evidence>
<evidence type="ECO:0000256" key="3">
    <source>
        <dbReference type="ARBA" id="ARBA00023136"/>
    </source>
</evidence>
<comment type="subcellular location">
    <subcellularLocation>
        <location evidence="4">Membrane</location>
        <topology evidence="4">Multi-pass membrane protein</topology>
    </subcellularLocation>
</comment>
<dbReference type="InterPro" id="IPR007274">
    <property type="entry name" value="Cop_transporter"/>
</dbReference>
<dbReference type="Proteomes" id="UP001176517">
    <property type="component" value="Unassembled WGS sequence"/>
</dbReference>
<feature type="transmembrane region" description="Helical" evidence="4">
    <location>
        <begin position="34"/>
        <end position="52"/>
    </location>
</feature>
<dbReference type="PANTHER" id="PTHR12483:SF115">
    <property type="entry name" value="COPPER TRANSPORT PROTEIN"/>
    <property type="match status" value="1"/>
</dbReference>
<keyword evidence="4" id="KW-0813">Transport</keyword>
<keyword evidence="4" id="KW-0186">Copper</keyword>
<evidence type="ECO:0000256" key="2">
    <source>
        <dbReference type="ARBA" id="ARBA00022989"/>
    </source>
</evidence>
<keyword evidence="3 4" id="KW-0472">Membrane</keyword>
<dbReference type="AlphaFoldDB" id="A0AAN6GUV8"/>
<keyword evidence="1 4" id="KW-0812">Transmembrane</keyword>
<dbReference type="EMBL" id="JAPDMZ010000027">
    <property type="protein sequence ID" value="KAK0555466.1"/>
    <property type="molecule type" value="Genomic_DNA"/>
</dbReference>
<feature type="transmembrane region" description="Helical" evidence="4">
    <location>
        <begin position="168"/>
        <end position="187"/>
    </location>
</feature>
<organism evidence="6 7">
    <name type="scientific">Tilletia horrida</name>
    <dbReference type="NCBI Taxonomy" id="155126"/>
    <lineage>
        <taxon>Eukaryota</taxon>
        <taxon>Fungi</taxon>
        <taxon>Dikarya</taxon>
        <taxon>Basidiomycota</taxon>
        <taxon>Ustilaginomycotina</taxon>
        <taxon>Exobasidiomycetes</taxon>
        <taxon>Tilletiales</taxon>
        <taxon>Tilletiaceae</taxon>
        <taxon>Tilletia</taxon>
    </lineage>
</organism>
<sequence>MGEMSCKMSMLMDFDSPINVCVVFRSWHIKTQTHVFFTLLALVALSASFEYLRWRIRAIDTMLAIQLASSSSRSSRPLLDEQQEEEPAAASSSSSSMNAGPRSTSEHHRRSSTGISLAVGGQSLPSFHRHQQHSRNLSREEVPAPSNVIVSSLFTSPRTLRVSRWVQLVRVGLYGLNVAAGAFLMLVLMTYNIWLIGATVVGAMLGHFFFSRELGLASDAGPAGSSSSPYVAIPGVDADKGLSCH</sequence>
<keyword evidence="7" id="KW-1185">Reference proteome</keyword>
<name>A0AAN6GUV8_9BASI</name>
<comment type="similarity">
    <text evidence="4">Belongs to the copper transporter (Ctr) (TC 1.A.56) family. SLC31A subfamily.</text>
</comment>
<keyword evidence="4" id="KW-0406">Ion transport</keyword>
<dbReference type="PANTHER" id="PTHR12483">
    <property type="entry name" value="SOLUTE CARRIER FAMILY 31 COPPER TRANSPORTERS"/>
    <property type="match status" value="1"/>
</dbReference>
<feature type="region of interest" description="Disordered" evidence="5">
    <location>
        <begin position="74"/>
        <end position="112"/>
    </location>
</feature>
<proteinExistence type="inferred from homology"/>
<reference evidence="6" key="1">
    <citation type="journal article" date="2023" name="PhytoFront">
        <title>Draft Genome Resources of Seven Strains of Tilletia horrida, Causal Agent of Kernel Smut of Rice.</title>
        <authorList>
            <person name="Khanal S."/>
            <person name="Antony Babu S."/>
            <person name="Zhou X.G."/>
        </authorList>
    </citation>
    <scope>NUCLEOTIDE SEQUENCE</scope>
    <source>
        <strain evidence="6">TX6</strain>
    </source>
</reference>
<protein>
    <recommendedName>
        <fullName evidence="4">Copper transport protein</fullName>
    </recommendedName>
</protein>
<dbReference type="GO" id="GO:0016020">
    <property type="term" value="C:membrane"/>
    <property type="evidence" value="ECO:0007669"/>
    <property type="project" value="UniProtKB-SubCell"/>
</dbReference>
<evidence type="ECO:0000313" key="6">
    <source>
        <dbReference type="EMBL" id="KAK0555466.1"/>
    </source>
</evidence>
<feature type="transmembrane region" description="Helical" evidence="4">
    <location>
        <begin position="193"/>
        <end position="210"/>
    </location>
</feature>
<keyword evidence="2 4" id="KW-1133">Transmembrane helix</keyword>
<dbReference type="GO" id="GO:0005375">
    <property type="term" value="F:copper ion transmembrane transporter activity"/>
    <property type="evidence" value="ECO:0007669"/>
    <property type="project" value="UniProtKB-UniRule"/>
</dbReference>
<comment type="caution">
    <text evidence="6">The sequence shown here is derived from an EMBL/GenBank/DDBJ whole genome shotgun (WGS) entry which is preliminary data.</text>
</comment>
<evidence type="ECO:0000256" key="1">
    <source>
        <dbReference type="ARBA" id="ARBA00022692"/>
    </source>
</evidence>